<dbReference type="PANTHER" id="PTHR11895:SF7">
    <property type="entry name" value="GLUTAMYL-TRNA(GLN) AMIDOTRANSFERASE SUBUNIT A, MITOCHONDRIAL"/>
    <property type="match status" value="1"/>
</dbReference>
<dbReference type="Pfam" id="PF01425">
    <property type="entry name" value="Amidase"/>
    <property type="match status" value="1"/>
</dbReference>
<comment type="similarity">
    <text evidence="1">Belongs to the amidase family.</text>
</comment>
<protein>
    <submittedName>
        <fullName evidence="3">Amidase</fullName>
    </submittedName>
</protein>
<dbReference type="InterPro" id="IPR036928">
    <property type="entry name" value="AS_sf"/>
</dbReference>
<name>A0A964UYE6_9PROT</name>
<evidence type="ECO:0000259" key="2">
    <source>
        <dbReference type="Pfam" id="PF01425"/>
    </source>
</evidence>
<sequence>MKPYLLSAKQLVDKVKKSELSSVEVANSFIERIEEFEKKVHAWAFFDKKTFLEKAKEADDWRLLGKPLGPLHGLPVAIKDIFKTDDMPTGYGTPLKEGQRSRNEAEIVKLLKNAGAIIMGKTVTTELAYFDPGKTTNPHDYSRTPGGSSSGSAAAVASFMAPIAIGSQTNGSVIRPASYCGVIGYKPSYGLISRSGVLRLSFLLDQVGIFGRTIEDMGLISKVIMSKDSKDVSTRIYPTENMEASVLQDHPFDPKFVFVETPKWKNLDSDSKKAFDKLRKKLEKNVVDFQDPSSFEKIFEYQQVIMETDMAHNLTYFYEAHKNKIGKKLREAIERGQSYKSKDYAEAVDNIETIYDNMSELFHHFHAIITPATTGEAPKGLAHTGSPEFCTIWTYLGMPSISLPILEGSNKMPIGVQVVGEKFDDVRFLRSANWLLKKLNK</sequence>
<comment type="caution">
    <text evidence="3">The sequence shown here is derived from an EMBL/GenBank/DDBJ whole genome shotgun (WGS) entry which is preliminary data.</text>
</comment>
<feature type="domain" description="Amidase" evidence="2">
    <location>
        <begin position="24"/>
        <end position="428"/>
    </location>
</feature>
<evidence type="ECO:0000256" key="1">
    <source>
        <dbReference type="ARBA" id="ARBA00009199"/>
    </source>
</evidence>
<evidence type="ECO:0000313" key="3">
    <source>
        <dbReference type="EMBL" id="NBN88047.1"/>
    </source>
</evidence>
<evidence type="ECO:0000313" key="4">
    <source>
        <dbReference type="Proteomes" id="UP000713222"/>
    </source>
</evidence>
<dbReference type="Proteomes" id="UP000713222">
    <property type="component" value="Unassembled WGS sequence"/>
</dbReference>
<proteinExistence type="inferred from homology"/>
<gene>
    <name evidence="3" type="ORF">EBV32_03025</name>
</gene>
<reference evidence="3" key="1">
    <citation type="submission" date="2018-10" db="EMBL/GenBank/DDBJ databases">
        <title>Iterative Subtractive Binning of Freshwater Chronoseries Metagenomes Recovers Nearly Complete Genomes from over Four Hundred Novel Species.</title>
        <authorList>
            <person name="Rodriguez-R L.M."/>
            <person name="Tsementzi D."/>
            <person name="Luo C."/>
            <person name="Konstantinidis K.T."/>
        </authorList>
    </citation>
    <scope>NUCLEOTIDE SEQUENCE</scope>
    <source>
        <strain evidence="3">WB7_6_001</strain>
    </source>
</reference>
<dbReference type="Gene3D" id="3.90.1300.10">
    <property type="entry name" value="Amidase signature (AS) domain"/>
    <property type="match status" value="1"/>
</dbReference>
<dbReference type="GO" id="GO:0003824">
    <property type="term" value="F:catalytic activity"/>
    <property type="evidence" value="ECO:0007669"/>
    <property type="project" value="InterPro"/>
</dbReference>
<dbReference type="SUPFAM" id="SSF75304">
    <property type="entry name" value="Amidase signature (AS) enzymes"/>
    <property type="match status" value="1"/>
</dbReference>
<dbReference type="AlphaFoldDB" id="A0A964UYE6"/>
<dbReference type="PANTHER" id="PTHR11895">
    <property type="entry name" value="TRANSAMIDASE"/>
    <property type="match status" value="1"/>
</dbReference>
<organism evidence="3 4">
    <name type="scientific">Candidatus Fonsibacter lacus</name>
    <dbReference type="NCBI Taxonomy" id="2576439"/>
    <lineage>
        <taxon>Bacteria</taxon>
        <taxon>Pseudomonadati</taxon>
        <taxon>Pseudomonadota</taxon>
        <taxon>Alphaproteobacteria</taxon>
        <taxon>Candidatus Pelagibacterales</taxon>
        <taxon>Candidatus Pelagibacterales incertae sedis</taxon>
        <taxon>Candidatus Fonsibacter</taxon>
    </lineage>
</organism>
<accession>A0A964UYE6</accession>
<dbReference type="EMBL" id="RGET01000040">
    <property type="protein sequence ID" value="NBN88047.1"/>
    <property type="molecule type" value="Genomic_DNA"/>
</dbReference>
<dbReference type="InterPro" id="IPR023631">
    <property type="entry name" value="Amidase_dom"/>
</dbReference>
<dbReference type="InterPro" id="IPR000120">
    <property type="entry name" value="Amidase"/>
</dbReference>